<dbReference type="EMBL" id="CP021354">
    <property type="protein sequence ID" value="AWK73195.1"/>
    <property type="molecule type" value="Genomic_DNA"/>
</dbReference>
<proteinExistence type="predicted"/>
<dbReference type="InterPro" id="IPR036102">
    <property type="entry name" value="OsmC/Ohrsf"/>
</dbReference>
<reference evidence="1 3" key="1">
    <citation type="submission" date="2017-05" db="EMBL/GenBank/DDBJ databases">
        <title>Isolation of Rhodococcus sp. S2-17 biodegrading of BP-3.</title>
        <authorList>
            <person name="Lee Y."/>
            <person name="Kim K.H."/>
            <person name="Chun B.H."/>
            <person name="Jung H.S."/>
            <person name="Jeon C.O."/>
        </authorList>
    </citation>
    <scope>NUCLEOTIDE SEQUENCE [LARGE SCALE GENOMIC DNA]</scope>
    <source>
        <strain evidence="1 3">S2-17</strain>
    </source>
</reference>
<organism evidence="1 3">
    <name type="scientific">Rhodococcus oxybenzonivorans</name>
    <dbReference type="NCBI Taxonomy" id="1990687"/>
    <lineage>
        <taxon>Bacteria</taxon>
        <taxon>Bacillati</taxon>
        <taxon>Actinomycetota</taxon>
        <taxon>Actinomycetes</taxon>
        <taxon>Mycobacteriales</taxon>
        <taxon>Nocardiaceae</taxon>
        <taxon>Rhodococcus</taxon>
    </lineage>
</organism>
<dbReference type="Pfam" id="PF02566">
    <property type="entry name" value="OsmC"/>
    <property type="match status" value="1"/>
</dbReference>
<evidence type="ECO:0000313" key="3">
    <source>
        <dbReference type="Proteomes" id="UP000245711"/>
    </source>
</evidence>
<dbReference type="OrthoDB" id="4703953at2"/>
<dbReference type="Proteomes" id="UP000245711">
    <property type="component" value="Chromosome"/>
</dbReference>
<dbReference type="EMBL" id="JAWLUP010000004">
    <property type="protein sequence ID" value="MDV7263598.1"/>
    <property type="molecule type" value="Genomic_DNA"/>
</dbReference>
<dbReference type="AlphaFoldDB" id="A0A2S2BX19"/>
<dbReference type="InterPro" id="IPR003718">
    <property type="entry name" value="OsmC/Ohr_fam"/>
</dbReference>
<name>A0A2S2BX19_9NOCA</name>
<keyword evidence="3" id="KW-1185">Reference proteome</keyword>
<dbReference type="RefSeq" id="WP_109330977.1">
    <property type="nucleotide sequence ID" value="NZ_CP021354.1"/>
</dbReference>
<accession>A0A2S2BX19</accession>
<sequence length="146" mass="15698">MAEQTSDTPATTSLWVERTGTRRYTGRSSRGAEVLIGSEGVEGVFTPGELLKIALAACSGMSSDFPLSRRLGDNYDATIRVSGAADRENEVYPQLDEVLELDLSELDAAAQERLVALVERSIDKVCTVGRTLKTGTKVTLTIESDA</sequence>
<protein>
    <submittedName>
        <fullName evidence="2">OsmC family protein</fullName>
    </submittedName>
</protein>
<evidence type="ECO:0000313" key="1">
    <source>
        <dbReference type="EMBL" id="AWK73195.1"/>
    </source>
</evidence>
<dbReference type="SUPFAM" id="SSF82784">
    <property type="entry name" value="OsmC-like"/>
    <property type="match status" value="1"/>
</dbReference>
<dbReference type="KEGG" id="roz:CBI38_18150"/>
<evidence type="ECO:0000313" key="2">
    <source>
        <dbReference type="EMBL" id="MDV7263598.1"/>
    </source>
</evidence>
<gene>
    <name evidence="1" type="ORF">CBI38_18150</name>
    <name evidence="2" type="ORF">R4315_03370</name>
</gene>
<dbReference type="InterPro" id="IPR015946">
    <property type="entry name" value="KH_dom-like_a/b"/>
</dbReference>
<dbReference type="Gene3D" id="3.30.300.20">
    <property type="match status" value="1"/>
</dbReference>
<reference evidence="2" key="2">
    <citation type="submission" date="2023-10" db="EMBL/GenBank/DDBJ databases">
        <title>Development of a sustainable strategy for remediation of hydrocarbon-contaminated territories based on the waste exchange concept.</title>
        <authorList>
            <person name="Krivoruchko A."/>
        </authorList>
    </citation>
    <scope>NUCLEOTIDE SEQUENCE</scope>
    <source>
        <strain evidence="2">IEGM 68</strain>
    </source>
</reference>
<dbReference type="Proteomes" id="UP001185863">
    <property type="component" value="Unassembled WGS sequence"/>
</dbReference>